<keyword evidence="1" id="KW-0472">Membrane</keyword>
<evidence type="ECO:0000313" key="4">
    <source>
        <dbReference type="Proteomes" id="UP000027456"/>
    </source>
</evidence>
<dbReference type="EMBL" id="AZST01000044">
    <property type="protein sequence ID" value="KEP53905.1"/>
    <property type="molecule type" value="Genomic_DNA"/>
</dbReference>
<keyword evidence="1" id="KW-1133">Transmembrane helix</keyword>
<evidence type="ECO:0000259" key="2">
    <source>
        <dbReference type="Pfam" id="PF20153"/>
    </source>
</evidence>
<feature type="transmembrane region" description="Helical" evidence="1">
    <location>
        <begin position="128"/>
        <end position="149"/>
    </location>
</feature>
<accession>A0A074S8G5</accession>
<gene>
    <name evidence="3" type="ORF">V565_024270</name>
</gene>
<dbReference type="HOGENOM" id="CLU_010953_1_0_1"/>
<dbReference type="AlphaFoldDB" id="A0A074S8G5"/>
<reference evidence="3 4" key="1">
    <citation type="submission" date="2013-12" db="EMBL/GenBank/DDBJ databases">
        <authorList>
            <person name="Cubeta M."/>
            <person name="Pakala S."/>
            <person name="Fedorova N."/>
            <person name="Thomas E."/>
            <person name="Dean R."/>
            <person name="Jabaji S."/>
            <person name="Neate S."/>
            <person name="Toda T."/>
            <person name="Tavantzis S."/>
            <person name="Vilgalys R."/>
            <person name="Bharathan N."/>
            <person name="Pakala S."/>
            <person name="Losada L.S."/>
            <person name="Zafar N."/>
            <person name="Nierman W."/>
        </authorList>
    </citation>
    <scope>NUCLEOTIDE SEQUENCE [LARGE SCALE GENOMIC DNA]</scope>
    <source>
        <strain evidence="3 4">123E</strain>
    </source>
</reference>
<dbReference type="Pfam" id="PF20153">
    <property type="entry name" value="DUF6535"/>
    <property type="match status" value="1"/>
</dbReference>
<sequence length="782" mass="87081">MVLRFVIESSKSLKEDQAEISARRLDQIAGILFVVANISNPLQPNPANSIAPITPKPFSPRPVDVCINAFWFFSLILSAAVALISMLAKEWCYRFMSGRTGDPWSQVKRRQQRWVGVEKWKMEQAIMVLPSFIHLAFLSFATGLCVYLWDLHMSVAVPATIVTLGSMLVYAASTTFPLFNYFVAVCPYSTSVSRLIKMLQGSPKNFEEHDSEEPRIAVEALSWLISTSEDPKSTDIALQAIAGAYSSDEDKKLLEKSGADKMISRCLIALNPDSNSYEQILDLCIRARSFFRPSLTEEENMKAYSNQMFQKGLGLGNQRFISRELQGKIRDLRNTINKQIIIHMTPSNLDFLPTPGNMRALNIGSTAASHCLRSLQHGIKAQTGELFDSVIRLLEGYKNGQDNLGPTEIQYLMTCTAMWLSSLLVDCHDHPAIGAHHIMQLLRIATRAEGKQQLRLGYLRLPLVVYALSRRDYPGWIRPPPLSPISRAERAIEVIAYYVSHPHELEGVSADMINLALLQLLSDSENVLHDDGIVTISETFDPMSNSGAGAHIHTLALDTSAYVASYGLEAMDKLISEHEGLLSEVHVAIACLTMLNRTITYRTNYNVPPVKIYAFVIACILSSDMAPSDPEAYAHNSALDVMHKFHGHLEADLDLAQSLGENEILAKLKQAAALGATSSDANFNVNLFAIGQACYLIGLAIESGAASHEDWKRCLMPFVQDESLWESPDTAISRLEEQRNTLAKRYRAMWNNDPICRHPYFNVLYNLLPAEIASPSPTMSRI</sequence>
<comment type="caution">
    <text evidence="3">The sequence shown here is derived from an EMBL/GenBank/DDBJ whole genome shotgun (WGS) entry which is preliminary data.</text>
</comment>
<dbReference type="Proteomes" id="UP000027456">
    <property type="component" value="Unassembled WGS sequence"/>
</dbReference>
<keyword evidence="4" id="KW-1185">Reference proteome</keyword>
<keyword evidence="1 3" id="KW-0812">Transmembrane</keyword>
<dbReference type="OrthoDB" id="3219854at2759"/>
<organism evidence="3 4">
    <name type="scientific">Rhizoctonia solani 123E</name>
    <dbReference type="NCBI Taxonomy" id="1423351"/>
    <lineage>
        <taxon>Eukaryota</taxon>
        <taxon>Fungi</taxon>
        <taxon>Dikarya</taxon>
        <taxon>Basidiomycota</taxon>
        <taxon>Agaricomycotina</taxon>
        <taxon>Agaricomycetes</taxon>
        <taxon>Cantharellales</taxon>
        <taxon>Ceratobasidiaceae</taxon>
        <taxon>Rhizoctonia</taxon>
    </lineage>
</organism>
<feature type="domain" description="DUF6535" evidence="2">
    <location>
        <begin position="2"/>
        <end position="149"/>
    </location>
</feature>
<evidence type="ECO:0000256" key="1">
    <source>
        <dbReference type="SAM" id="Phobius"/>
    </source>
</evidence>
<dbReference type="InterPro" id="IPR045338">
    <property type="entry name" value="DUF6535"/>
</dbReference>
<name>A0A074S8G5_9AGAM</name>
<feature type="transmembrane region" description="Helical" evidence="1">
    <location>
        <begin position="69"/>
        <end position="88"/>
    </location>
</feature>
<feature type="transmembrane region" description="Helical" evidence="1">
    <location>
        <begin position="161"/>
        <end position="188"/>
    </location>
</feature>
<protein>
    <submittedName>
        <fullName evidence="3">Putative transmembrane protein</fullName>
    </submittedName>
</protein>
<evidence type="ECO:0000313" key="3">
    <source>
        <dbReference type="EMBL" id="KEP53905.1"/>
    </source>
</evidence>
<proteinExistence type="predicted"/>